<evidence type="ECO:0000259" key="9">
    <source>
        <dbReference type="PROSITE" id="PS50110"/>
    </source>
</evidence>
<gene>
    <name evidence="10" type="ORF">NQ502_08050</name>
</gene>
<dbReference type="EMBL" id="CP102290">
    <property type="protein sequence ID" value="UWP60968.1"/>
    <property type="molecule type" value="Genomic_DNA"/>
</dbReference>
<feature type="modified residue" description="4-aspartylphosphate" evidence="6">
    <location>
        <position position="54"/>
    </location>
</feature>
<dbReference type="SMART" id="SM00342">
    <property type="entry name" value="HTH_ARAC"/>
    <property type="match status" value="1"/>
</dbReference>
<organism evidence="10 11">
    <name type="scientific">Ruminococcus gauvreauii</name>
    <dbReference type="NCBI Taxonomy" id="438033"/>
    <lineage>
        <taxon>Bacteria</taxon>
        <taxon>Bacillati</taxon>
        <taxon>Bacillota</taxon>
        <taxon>Clostridia</taxon>
        <taxon>Eubacteriales</taxon>
        <taxon>Oscillospiraceae</taxon>
        <taxon>Ruminococcus</taxon>
    </lineage>
</organism>
<dbReference type="InterPro" id="IPR011006">
    <property type="entry name" value="CheY-like_superfamily"/>
</dbReference>
<feature type="domain" description="HTH araC/xylS-type" evidence="8">
    <location>
        <begin position="384"/>
        <end position="482"/>
    </location>
</feature>
<dbReference type="InterPro" id="IPR020449">
    <property type="entry name" value="Tscrpt_reg_AraC-type_HTH"/>
</dbReference>
<evidence type="ECO:0000313" key="10">
    <source>
        <dbReference type="EMBL" id="UWP60968.1"/>
    </source>
</evidence>
<protein>
    <recommendedName>
        <fullName evidence="1">Stage 0 sporulation protein A homolog</fullName>
    </recommendedName>
</protein>
<reference evidence="10" key="1">
    <citation type="journal article" date="2022" name="Cell">
        <title>Design, construction, and in vivo augmentation of a complex gut microbiome.</title>
        <authorList>
            <person name="Cheng A.G."/>
            <person name="Ho P.Y."/>
            <person name="Aranda-Diaz A."/>
            <person name="Jain S."/>
            <person name="Yu F.B."/>
            <person name="Meng X."/>
            <person name="Wang M."/>
            <person name="Iakiviak M."/>
            <person name="Nagashima K."/>
            <person name="Zhao A."/>
            <person name="Murugkar P."/>
            <person name="Patil A."/>
            <person name="Atabakhsh K."/>
            <person name="Weakley A."/>
            <person name="Yan J."/>
            <person name="Brumbaugh A.R."/>
            <person name="Higginbottom S."/>
            <person name="Dimas A."/>
            <person name="Shiver A.L."/>
            <person name="Deutschbauer A."/>
            <person name="Neff N."/>
            <person name="Sonnenburg J.L."/>
            <person name="Huang K.C."/>
            <person name="Fischbach M.A."/>
        </authorList>
    </citation>
    <scope>NUCLEOTIDE SEQUENCE</scope>
    <source>
        <strain evidence="10">DSM 19829</strain>
    </source>
</reference>
<dbReference type="SMART" id="SM00448">
    <property type="entry name" value="REC"/>
    <property type="match status" value="1"/>
</dbReference>
<dbReference type="PROSITE" id="PS50110">
    <property type="entry name" value="RESPONSE_REGULATORY"/>
    <property type="match status" value="1"/>
</dbReference>
<dbReference type="Gene3D" id="1.10.10.60">
    <property type="entry name" value="Homeodomain-like"/>
    <property type="match status" value="2"/>
</dbReference>
<keyword evidence="3" id="KW-0238">DNA-binding</keyword>
<dbReference type="InterPro" id="IPR018062">
    <property type="entry name" value="HTH_AraC-typ_CS"/>
</dbReference>
<dbReference type="CDD" id="cd17536">
    <property type="entry name" value="REC_YesN-like"/>
    <property type="match status" value="1"/>
</dbReference>
<dbReference type="Pfam" id="PF12833">
    <property type="entry name" value="HTH_18"/>
    <property type="match status" value="1"/>
</dbReference>
<evidence type="ECO:0000259" key="8">
    <source>
        <dbReference type="PROSITE" id="PS01124"/>
    </source>
</evidence>
<keyword evidence="11" id="KW-1185">Reference proteome</keyword>
<name>A0ABY5VLT6_9FIRM</name>
<keyword evidence="2" id="KW-0805">Transcription regulation</keyword>
<dbReference type="RefSeq" id="WP_028530053.1">
    <property type="nucleotide sequence ID" value="NZ_CABLBR010000041.1"/>
</dbReference>
<dbReference type="Proteomes" id="UP001060164">
    <property type="component" value="Chromosome"/>
</dbReference>
<feature type="coiled-coil region" evidence="7">
    <location>
        <begin position="109"/>
        <end position="137"/>
    </location>
</feature>
<dbReference type="PANTHER" id="PTHR43280:SF28">
    <property type="entry name" value="HTH-TYPE TRANSCRIPTIONAL ACTIVATOR RHAS"/>
    <property type="match status" value="1"/>
</dbReference>
<proteinExistence type="predicted"/>
<dbReference type="PANTHER" id="PTHR43280">
    <property type="entry name" value="ARAC-FAMILY TRANSCRIPTIONAL REGULATOR"/>
    <property type="match status" value="1"/>
</dbReference>
<evidence type="ECO:0000256" key="6">
    <source>
        <dbReference type="PROSITE-ProRule" id="PRU00169"/>
    </source>
</evidence>
<dbReference type="Pfam" id="PF00072">
    <property type="entry name" value="Response_reg"/>
    <property type="match status" value="1"/>
</dbReference>
<dbReference type="PROSITE" id="PS00041">
    <property type="entry name" value="HTH_ARAC_FAMILY_1"/>
    <property type="match status" value="1"/>
</dbReference>
<keyword evidence="6" id="KW-0597">Phosphoprotein</keyword>
<dbReference type="Gene3D" id="3.40.50.2300">
    <property type="match status" value="1"/>
</dbReference>
<accession>A0ABY5VLT6</accession>
<comment type="function">
    <text evidence="5">May play the central regulatory role in sporulation. It may be an element of the effector pathway responsible for the activation of sporulation genes in response to nutritional stress. Spo0A may act in concert with spo0H (a sigma factor) to control the expression of some genes that are critical to the sporulation process.</text>
</comment>
<dbReference type="SUPFAM" id="SSF52172">
    <property type="entry name" value="CheY-like"/>
    <property type="match status" value="1"/>
</dbReference>
<dbReference type="PROSITE" id="PS01124">
    <property type="entry name" value="HTH_ARAC_FAMILY_2"/>
    <property type="match status" value="1"/>
</dbReference>
<evidence type="ECO:0000313" key="11">
    <source>
        <dbReference type="Proteomes" id="UP001060164"/>
    </source>
</evidence>
<evidence type="ECO:0000256" key="7">
    <source>
        <dbReference type="SAM" id="Coils"/>
    </source>
</evidence>
<feature type="domain" description="Response regulatory" evidence="9">
    <location>
        <begin position="2"/>
        <end position="119"/>
    </location>
</feature>
<dbReference type="SUPFAM" id="SSF46689">
    <property type="entry name" value="Homeodomain-like"/>
    <property type="match status" value="2"/>
</dbReference>
<evidence type="ECO:0000256" key="2">
    <source>
        <dbReference type="ARBA" id="ARBA00023015"/>
    </source>
</evidence>
<dbReference type="PRINTS" id="PR00032">
    <property type="entry name" value="HTHARAC"/>
</dbReference>
<sequence>MKILIVDDEVPIRKYITQMITECGKEYEVIGSVNSAKKALEVMKNQVPDLIFADITMPKMTGLELLEQVKAEHPEVSVFMLTCHNDFEFARTAIKLQADNYILKDEISLPFMENLLRAVQEKRKKAAEESLHHLESDSYFIQLMEGEETLLFDSYDLEKHKIFLKDKAFIALSFSNSNQNLQKIISFRHALLENQEIFPYHEYEIILIANLSGGSGNQLHEEVQKIVNGFRREVNGPVGASTIYHRINMLRKAVMEACESYSMEFYGKYLPPSRQAAQGAVKSRKIEMQAFANRAYHLIEGKNYKKLFELIPDILAYAVEANVSIHLLKQTLYSVLSDYAVQSGSRQDFGNIKTSGNIEELQNDIFQAIEASDLQAGAYSQAINDALWYMQGNFSRNLTLTEVAESVHLNQDYFSRRFKKETGKKFSEYLLQLRMEAARKLLVETEQSITDIARDVGFNNDSYFSATYKKVYGENPNETRKNR</sequence>
<dbReference type="InterPro" id="IPR018060">
    <property type="entry name" value="HTH_AraC"/>
</dbReference>
<dbReference type="InterPro" id="IPR001789">
    <property type="entry name" value="Sig_transdc_resp-reg_receiver"/>
</dbReference>
<evidence type="ECO:0000256" key="3">
    <source>
        <dbReference type="ARBA" id="ARBA00023125"/>
    </source>
</evidence>
<keyword evidence="4" id="KW-0804">Transcription</keyword>
<evidence type="ECO:0000256" key="4">
    <source>
        <dbReference type="ARBA" id="ARBA00023163"/>
    </source>
</evidence>
<evidence type="ECO:0000256" key="5">
    <source>
        <dbReference type="ARBA" id="ARBA00024867"/>
    </source>
</evidence>
<dbReference type="InterPro" id="IPR009057">
    <property type="entry name" value="Homeodomain-like_sf"/>
</dbReference>
<evidence type="ECO:0000256" key="1">
    <source>
        <dbReference type="ARBA" id="ARBA00018672"/>
    </source>
</evidence>
<keyword evidence="7" id="KW-0175">Coiled coil</keyword>